<gene>
    <name evidence="6" type="ORF">IXC47_10605</name>
</gene>
<dbReference type="PANTHER" id="PTHR42887:SF1">
    <property type="entry name" value="BLR3961 PROTEIN"/>
    <property type="match status" value="1"/>
</dbReference>
<evidence type="ECO:0000256" key="3">
    <source>
        <dbReference type="ARBA" id="ARBA00022827"/>
    </source>
</evidence>
<evidence type="ECO:0000313" key="6">
    <source>
        <dbReference type="EMBL" id="MBF8178133.1"/>
    </source>
</evidence>
<proteinExistence type="predicted"/>
<dbReference type="InterPro" id="IPR036188">
    <property type="entry name" value="FAD/NAD-bd_sf"/>
</dbReference>
<accession>A0ABS0ETF7</accession>
<dbReference type="NCBIfam" id="TIGR03862">
    <property type="entry name" value="flavo_PP4765"/>
    <property type="match status" value="1"/>
</dbReference>
<dbReference type="SUPFAM" id="SSF51905">
    <property type="entry name" value="FAD/NAD(P)-binding domain"/>
    <property type="match status" value="1"/>
</dbReference>
<evidence type="ECO:0000256" key="2">
    <source>
        <dbReference type="ARBA" id="ARBA00022630"/>
    </source>
</evidence>
<comment type="caution">
    <text evidence="6">The sequence shown here is derived from an EMBL/GenBank/DDBJ whole genome shotgun (WGS) entry which is preliminary data.</text>
</comment>
<dbReference type="SUPFAM" id="SSF160996">
    <property type="entry name" value="HI0933 insert domain-like"/>
    <property type="match status" value="1"/>
</dbReference>
<evidence type="ECO:0000259" key="4">
    <source>
        <dbReference type="Pfam" id="PF03486"/>
    </source>
</evidence>
<dbReference type="InterPro" id="IPR022460">
    <property type="entry name" value="Flavoprotein_PP4765"/>
</dbReference>
<reference evidence="6 7" key="1">
    <citation type="submission" date="2020-11" db="EMBL/GenBank/DDBJ databases">
        <title>WGS of Herminiimonas contaminans strain Marseille-Q4544 isolated from planarians Schmidtea mediterranea.</title>
        <authorList>
            <person name="Kangale L."/>
        </authorList>
    </citation>
    <scope>NUCLEOTIDE SEQUENCE [LARGE SCALE GENOMIC DNA]</scope>
    <source>
        <strain evidence="6 7">Marseille-Q4544</strain>
    </source>
</reference>
<dbReference type="RefSeq" id="WP_195875616.1">
    <property type="nucleotide sequence ID" value="NZ_JADOEL010000007.1"/>
</dbReference>
<comment type="cofactor">
    <cofactor evidence="1">
        <name>FAD</name>
        <dbReference type="ChEBI" id="CHEBI:57692"/>
    </cofactor>
</comment>
<name>A0ABS0ETF7_9BURK</name>
<dbReference type="Pfam" id="PF22780">
    <property type="entry name" value="HI0933_like_1st"/>
    <property type="match status" value="1"/>
</dbReference>
<feature type="domain" description="RsdA/BaiN/AoA(So)-like Rossmann fold-like" evidence="4">
    <location>
        <begin position="8"/>
        <end position="403"/>
    </location>
</feature>
<dbReference type="InterPro" id="IPR055178">
    <property type="entry name" value="RsdA/BaiN/AoA(So)-like_dom"/>
</dbReference>
<dbReference type="InterPro" id="IPR004792">
    <property type="entry name" value="BaiN-like"/>
</dbReference>
<feature type="domain" description="RsdA/BaiN/AoA(So)-like insert" evidence="5">
    <location>
        <begin position="195"/>
        <end position="351"/>
    </location>
</feature>
<dbReference type="InterPro" id="IPR023166">
    <property type="entry name" value="BaiN-like_dom_sf"/>
</dbReference>
<dbReference type="Gene3D" id="3.50.50.60">
    <property type="entry name" value="FAD/NAD(P)-binding domain"/>
    <property type="match status" value="1"/>
</dbReference>
<evidence type="ECO:0000313" key="7">
    <source>
        <dbReference type="Proteomes" id="UP000657372"/>
    </source>
</evidence>
<keyword evidence="7" id="KW-1185">Reference proteome</keyword>
<dbReference type="Gene3D" id="2.40.30.10">
    <property type="entry name" value="Translation factors"/>
    <property type="match status" value="1"/>
</dbReference>
<evidence type="ECO:0000259" key="5">
    <source>
        <dbReference type="Pfam" id="PF22780"/>
    </source>
</evidence>
<dbReference type="Pfam" id="PF03486">
    <property type="entry name" value="HI0933_like"/>
    <property type="match status" value="1"/>
</dbReference>
<keyword evidence="2" id="KW-0285">Flavoprotein</keyword>
<dbReference type="NCBIfam" id="TIGR00275">
    <property type="entry name" value="aminoacetone oxidase family FAD-binding enzyme"/>
    <property type="match status" value="1"/>
</dbReference>
<dbReference type="EMBL" id="JADOEL010000007">
    <property type="protein sequence ID" value="MBF8178133.1"/>
    <property type="molecule type" value="Genomic_DNA"/>
</dbReference>
<dbReference type="Gene3D" id="1.10.8.260">
    <property type="entry name" value="HI0933 insert domain-like"/>
    <property type="match status" value="1"/>
</dbReference>
<dbReference type="PANTHER" id="PTHR42887">
    <property type="entry name" value="OS12G0638800 PROTEIN"/>
    <property type="match status" value="1"/>
</dbReference>
<evidence type="ECO:0000256" key="1">
    <source>
        <dbReference type="ARBA" id="ARBA00001974"/>
    </source>
</evidence>
<protein>
    <submittedName>
        <fullName evidence="6">TIGR03862 family flavoprotein</fullName>
    </submittedName>
</protein>
<sequence>MPELQKYTVAIIGGGPAGLMAAEVLIAQGVQVDLYDAMPSVGRKFLLAGKGGMNLTHTEAEPAFVARYGARAEQIAPMLQDFNPEALRAWVHKLGIPTFVGTSGRVFPTDMKAAPLLRAWLKRLRDAGVRFHMRHRWLGWDDAGHLHFSTPEQELHIKPDAVVLALGGASWARLGSDGKWLATLEQQGIHSAPLQPANCGFEVAWSTHFRERYAGQPIKPVIATYLDQQGQLQQRQGEFVISESGVEGSLIYALSSALREQINSTGSATLTLDLAPGKSAERVLEEVSHPRGSRSMASHLQSKVGIAGVKAGLLHEYLSKEEYTQPAKLAAAIKAVPLQLLAARPIDEAISSAGGVLFEALDAQLMARSKPGVFCAGEMLDWEAPTGGYLLTACFASGRIAGQGALDWLRAQA</sequence>
<dbReference type="Proteomes" id="UP000657372">
    <property type="component" value="Unassembled WGS sequence"/>
</dbReference>
<keyword evidence="3" id="KW-0274">FAD</keyword>
<dbReference type="PRINTS" id="PR00420">
    <property type="entry name" value="RNGMNOXGNASE"/>
</dbReference>
<organism evidence="6 7">
    <name type="scientific">Herminiimonas contaminans</name>
    <dbReference type="NCBI Taxonomy" id="1111140"/>
    <lineage>
        <taxon>Bacteria</taxon>
        <taxon>Pseudomonadati</taxon>
        <taxon>Pseudomonadota</taxon>
        <taxon>Betaproteobacteria</taxon>
        <taxon>Burkholderiales</taxon>
        <taxon>Oxalobacteraceae</taxon>
        <taxon>Herminiimonas</taxon>
    </lineage>
</organism>
<dbReference type="InterPro" id="IPR057661">
    <property type="entry name" value="RsdA/BaiN/AoA(So)_Rossmann"/>
</dbReference>